<dbReference type="SUPFAM" id="SSF55729">
    <property type="entry name" value="Acyl-CoA N-acyltransferases (Nat)"/>
    <property type="match status" value="1"/>
</dbReference>
<accession>A0A3A8ADK5</accession>
<dbReference type="Proteomes" id="UP000246132">
    <property type="component" value="Unassembled WGS sequence"/>
</dbReference>
<keyword evidence="2" id="KW-0808">Transferase</keyword>
<dbReference type="InterPro" id="IPR000182">
    <property type="entry name" value="GNAT_dom"/>
</dbReference>
<comment type="caution">
    <text evidence="2">The sequence shown here is derived from an EMBL/GenBank/DDBJ whole genome shotgun (WGS) entry which is preliminary data.</text>
</comment>
<organism evidence="2 3">
    <name type="scientific">Oceaniradius stylonematis</name>
    <dbReference type="NCBI Taxonomy" id="2184161"/>
    <lineage>
        <taxon>Bacteria</taxon>
        <taxon>Pseudomonadati</taxon>
        <taxon>Pseudomonadota</taxon>
        <taxon>Alphaproteobacteria</taxon>
        <taxon>Hyphomicrobiales</taxon>
        <taxon>Ahrensiaceae</taxon>
        <taxon>Oceaniradius</taxon>
    </lineage>
</organism>
<feature type="domain" description="N-acetyltransferase" evidence="1">
    <location>
        <begin position="7"/>
        <end position="168"/>
    </location>
</feature>
<proteinExistence type="predicted"/>
<dbReference type="InterPro" id="IPR016181">
    <property type="entry name" value="Acyl_CoA_acyltransferase"/>
</dbReference>
<evidence type="ECO:0000313" key="2">
    <source>
        <dbReference type="EMBL" id="RKF05740.1"/>
    </source>
</evidence>
<dbReference type="RefSeq" id="WP_109766370.1">
    <property type="nucleotide sequence ID" value="NZ_QFWV02000008.1"/>
</dbReference>
<reference evidence="2 3" key="1">
    <citation type="journal article" date="2018" name="Int. J. Syst. Bacteriol.">
        <title>Oceaniradius stylonemae gen. nov., sp. nov., isolated from a red alga, Stylonema cornu-cervi.</title>
        <authorList>
            <person name="Jeong S."/>
        </authorList>
    </citation>
    <scope>NUCLEOTIDE SEQUENCE [LARGE SCALE GENOMIC DNA]</scope>
    <source>
        <strain evidence="2 3">StC1</strain>
    </source>
</reference>
<dbReference type="AlphaFoldDB" id="A0A3A8ADK5"/>
<sequence>MTAHPPIPVRATEAADIAALAAIINAIIAIGGTTAYEDPFTEDRLAALLLDDPRLICCHTAVDPADGMPAGYQVLKRHPDLPPHWGDIATFARVEPKLPGVGRALFAATADVARKAGLVAINATIRADNESGLGYYGRMGFENHAVTRAVPLKDGTPVDRVSKRFRVDALAAKGPQ</sequence>
<name>A0A3A8ADK5_9HYPH</name>
<dbReference type="Gene3D" id="3.40.630.30">
    <property type="match status" value="1"/>
</dbReference>
<dbReference type="EMBL" id="QFWV02000008">
    <property type="protein sequence ID" value="RKF05740.1"/>
    <property type="molecule type" value="Genomic_DNA"/>
</dbReference>
<keyword evidence="3" id="KW-1185">Reference proteome</keyword>
<dbReference type="Pfam" id="PF00583">
    <property type="entry name" value="Acetyltransf_1"/>
    <property type="match status" value="1"/>
</dbReference>
<gene>
    <name evidence="2" type="ORF">DEM25_014175</name>
</gene>
<dbReference type="OrthoDB" id="5997585at2"/>
<protein>
    <submittedName>
        <fullName evidence="2">GNAT family N-acetyltransferase</fullName>
    </submittedName>
</protein>
<dbReference type="PROSITE" id="PS51186">
    <property type="entry name" value="GNAT"/>
    <property type="match status" value="1"/>
</dbReference>
<evidence type="ECO:0000313" key="3">
    <source>
        <dbReference type="Proteomes" id="UP000246132"/>
    </source>
</evidence>
<dbReference type="GO" id="GO:0016747">
    <property type="term" value="F:acyltransferase activity, transferring groups other than amino-acyl groups"/>
    <property type="evidence" value="ECO:0007669"/>
    <property type="project" value="InterPro"/>
</dbReference>
<evidence type="ECO:0000259" key="1">
    <source>
        <dbReference type="PROSITE" id="PS51186"/>
    </source>
</evidence>